<feature type="domain" description="NAD(P)-binding" evidence="10">
    <location>
        <begin position="29"/>
        <end position="218"/>
    </location>
</feature>
<keyword evidence="5" id="KW-0149">Chlorophyll biosynthesis</keyword>
<dbReference type="Pfam" id="PF13460">
    <property type="entry name" value="NAD_binding_10"/>
    <property type="match status" value="1"/>
</dbReference>
<dbReference type="InterPro" id="IPR044201">
    <property type="entry name" value="DVR-like"/>
</dbReference>
<evidence type="ECO:0000259" key="10">
    <source>
        <dbReference type="Pfam" id="PF13460"/>
    </source>
</evidence>
<keyword evidence="12" id="KW-1185">Reference proteome</keyword>
<evidence type="ECO:0000256" key="1">
    <source>
        <dbReference type="ARBA" id="ARBA00005173"/>
    </source>
</evidence>
<evidence type="ECO:0000313" key="12">
    <source>
        <dbReference type="Proteomes" id="UP000092484"/>
    </source>
</evidence>
<dbReference type="PATRIC" id="fig|1300349.4.peg.2469"/>
<name>A0A1A7BEH6_9SPHN</name>
<dbReference type="EC" id="1.3.1.75" evidence="6"/>
<proteinExistence type="predicted"/>
<reference evidence="11 12" key="1">
    <citation type="submission" date="2016-06" db="EMBL/GenBank/DDBJ databases">
        <title>Genome sequence of Porphyrobacter dokdonensis DSW-74.</title>
        <authorList>
            <person name="Kim J.F."/>
            <person name="Song J.Y."/>
        </authorList>
    </citation>
    <scope>NUCLEOTIDE SEQUENCE [LARGE SCALE GENOMIC DNA]</scope>
    <source>
        <strain evidence="11 12">DSW-74</strain>
    </source>
</reference>
<dbReference type="STRING" id="1300349.I603_2479"/>
<feature type="region of interest" description="Disordered" evidence="9">
    <location>
        <begin position="1"/>
        <end position="27"/>
    </location>
</feature>
<evidence type="ECO:0000256" key="9">
    <source>
        <dbReference type="SAM" id="MobiDB-lite"/>
    </source>
</evidence>
<dbReference type="GO" id="GO:0033728">
    <property type="term" value="F:3,8-divinyl protochlorophyllide a 8-vinyl-reductase (NADPH) activity"/>
    <property type="evidence" value="ECO:0007669"/>
    <property type="project" value="UniProtKB-EC"/>
</dbReference>
<evidence type="ECO:0000256" key="7">
    <source>
        <dbReference type="ARBA" id="ARBA00024089"/>
    </source>
</evidence>
<organism evidence="11 12">
    <name type="scientific">Erythrobacter dokdonensis DSW-74</name>
    <dbReference type="NCBI Taxonomy" id="1300349"/>
    <lineage>
        <taxon>Bacteria</taxon>
        <taxon>Pseudomonadati</taxon>
        <taxon>Pseudomonadota</taxon>
        <taxon>Alphaproteobacteria</taxon>
        <taxon>Sphingomonadales</taxon>
        <taxon>Erythrobacteraceae</taxon>
        <taxon>Erythrobacter/Porphyrobacter group</taxon>
        <taxon>Erythrobacter</taxon>
    </lineage>
</organism>
<dbReference type="AlphaFoldDB" id="A0A1A7BEH6"/>
<protein>
    <recommendedName>
        <fullName evidence="7">Divinyl chlorophyllide a 8-vinyl-reductase, chloroplastic</fullName>
        <ecNumber evidence="6">1.3.1.75</ecNumber>
    </recommendedName>
</protein>
<dbReference type="UniPathway" id="UPA00668"/>
<keyword evidence="4" id="KW-0560">Oxidoreductase</keyword>
<evidence type="ECO:0000256" key="6">
    <source>
        <dbReference type="ARBA" id="ARBA00024059"/>
    </source>
</evidence>
<sequence>MPFDRNPRRASVRRMTQPRSSSSPVLVAGASGTIGRAVVRRLVADGHAVTALLRPGGDAAQLPELSGAAIAHAALSDKTALAQLMERLAPSCIISCIASRSGAPKDAEAVDYAANLALLEAAQAAGARQFILLSAICVQKPLLAFQHAKLKFEARLAASGIDYAIIRPTAFFKSLSGQVKRVKAGKPFLIFGDGELTRCKPISDDDLARFIVSAVGNPEMSGRILPIGGPGPAISLKEQGELLFRVAGKEPRFKSVSPMLFTRAERLLNLGAGFSDWFAEKAEYARIARYYATESMLVLDPATGTYSPDLTPEFGSETLETHYRRLLEGG</sequence>
<dbReference type="CDD" id="cd05243">
    <property type="entry name" value="SDR_a5"/>
    <property type="match status" value="1"/>
</dbReference>
<dbReference type="Gene3D" id="3.40.50.720">
    <property type="entry name" value="NAD(P)-binding Rossmann-like Domain"/>
    <property type="match status" value="1"/>
</dbReference>
<dbReference type="Proteomes" id="UP000092484">
    <property type="component" value="Unassembled WGS sequence"/>
</dbReference>
<comment type="pathway">
    <text evidence="1">Porphyrin-containing compound metabolism; chlorophyll biosynthesis.</text>
</comment>
<evidence type="ECO:0000256" key="2">
    <source>
        <dbReference type="ARBA" id="ARBA00022857"/>
    </source>
</evidence>
<dbReference type="InterPro" id="IPR016040">
    <property type="entry name" value="NAD(P)-bd_dom"/>
</dbReference>
<keyword evidence="3" id="KW-0809">Transit peptide</keyword>
<comment type="catalytic activity">
    <reaction evidence="8">
        <text>protochlorophyllide a + NADP(+) = 3,8-divinyl protochlorophyllide a + NADPH + H(+)</text>
        <dbReference type="Rhea" id="RHEA:48884"/>
        <dbReference type="ChEBI" id="CHEBI:15378"/>
        <dbReference type="ChEBI" id="CHEBI:57783"/>
        <dbReference type="ChEBI" id="CHEBI:58349"/>
        <dbReference type="ChEBI" id="CHEBI:58632"/>
        <dbReference type="ChEBI" id="CHEBI:83350"/>
        <dbReference type="EC" id="1.3.1.75"/>
    </reaction>
</comment>
<dbReference type="EMBL" id="LZYB01000007">
    <property type="protein sequence ID" value="OBV10161.1"/>
    <property type="molecule type" value="Genomic_DNA"/>
</dbReference>
<accession>A0A1A7BEH6</accession>
<dbReference type="InterPro" id="IPR036291">
    <property type="entry name" value="NAD(P)-bd_dom_sf"/>
</dbReference>
<evidence type="ECO:0000256" key="5">
    <source>
        <dbReference type="ARBA" id="ARBA00023171"/>
    </source>
</evidence>
<comment type="caution">
    <text evidence="11">The sequence shown here is derived from an EMBL/GenBank/DDBJ whole genome shotgun (WGS) entry which is preliminary data.</text>
</comment>
<evidence type="ECO:0000256" key="4">
    <source>
        <dbReference type="ARBA" id="ARBA00023002"/>
    </source>
</evidence>
<dbReference type="PANTHER" id="PTHR47378:SF1">
    <property type="entry name" value="DIVINYL CHLOROPHYLLIDE A 8-VINYL-REDUCTASE, CHLOROPLASTIC"/>
    <property type="match status" value="1"/>
</dbReference>
<evidence type="ECO:0000256" key="8">
    <source>
        <dbReference type="ARBA" id="ARBA00049498"/>
    </source>
</evidence>
<gene>
    <name evidence="11" type="ORF">I603_2479</name>
</gene>
<dbReference type="PANTHER" id="PTHR47378">
    <property type="entry name" value="DIVINYL CHLOROPHYLLIDE A 8-VINYL-REDUCTASE, CHLOROPLASTIC"/>
    <property type="match status" value="1"/>
</dbReference>
<dbReference type="GO" id="GO:0015995">
    <property type="term" value="P:chlorophyll biosynthetic process"/>
    <property type="evidence" value="ECO:0007669"/>
    <property type="project" value="UniProtKB-UniPathway"/>
</dbReference>
<evidence type="ECO:0000313" key="11">
    <source>
        <dbReference type="EMBL" id="OBV10161.1"/>
    </source>
</evidence>
<dbReference type="SUPFAM" id="SSF51735">
    <property type="entry name" value="NAD(P)-binding Rossmann-fold domains"/>
    <property type="match status" value="1"/>
</dbReference>
<evidence type="ECO:0000256" key="3">
    <source>
        <dbReference type="ARBA" id="ARBA00022946"/>
    </source>
</evidence>
<keyword evidence="2" id="KW-0521">NADP</keyword>